<evidence type="ECO:0000313" key="3">
    <source>
        <dbReference type="Proteomes" id="UP000249204"/>
    </source>
</evidence>
<sequence length="67" mass="7703">MKKDYKPKNSRKKQDKINLPKNNDQNNKEVIKSVRGRPVNGGSSVKRSREKEVPSVKLSRVDDKPVE</sequence>
<feature type="non-terminal residue" evidence="2">
    <location>
        <position position="67"/>
    </location>
</feature>
<proteinExistence type="predicted"/>
<dbReference type="RefSeq" id="WP_146259810.1">
    <property type="nucleotide sequence ID" value="NZ_QKWW01000143.1"/>
</dbReference>
<dbReference type="AlphaFoldDB" id="A0A2W6Q3Z2"/>
<dbReference type="EMBL" id="QKWW01000143">
    <property type="protein sequence ID" value="PZT52013.1"/>
    <property type="molecule type" value="Genomic_DNA"/>
</dbReference>
<dbReference type="Proteomes" id="UP000249204">
    <property type="component" value="Unassembled WGS sequence"/>
</dbReference>
<comment type="caution">
    <text evidence="2">The sequence shown here is derived from an EMBL/GenBank/DDBJ whole genome shotgun (WGS) entry which is preliminary data.</text>
</comment>
<reference evidence="2 3" key="1">
    <citation type="submission" date="2018-06" db="EMBL/GenBank/DDBJ databases">
        <title>Isolation of heavy metals resistant Paenibacillus silvae NC2 from Gold-Copper mine in ZiJin, China.</title>
        <authorList>
            <person name="Xu J."/>
            <person name="Mazhar H.S."/>
            <person name="Rensing C."/>
        </authorList>
    </citation>
    <scope>NUCLEOTIDE SEQUENCE [LARGE SCALE GENOMIC DNA]</scope>
    <source>
        <strain evidence="2 3">NC2</strain>
    </source>
</reference>
<name>A0A2W6Q3Z2_9BACL</name>
<evidence type="ECO:0000313" key="2">
    <source>
        <dbReference type="EMBL" id="PZT52013.1"/>
    </source>
</evidence>
<feature type="region of interest" description="Disordered" evidence="1">
    <location>
        <begin position="1"/>
        <end position="67"/>
    </location>
</feature>
<evidence type="ECO:0000256" key="1">
    <source>
        <dbReference type="SAM" id="MobiDB-lite"/>
    </source>
</evidence>
<protein>
    <submittedName>
        <fullName evidence="2">Uncharacterized protein</fullName>
    </submittedName>
</protein>
<accession>A0A2W6Q3Z2</accession>
<gene>
    <name evidence="2" type="ORF">DN757_29755</name>
</gene>
<feature type="compositionally biased region" description="Basic and acidic residues" evidence="1">
    <location>
        <begin position="47"/>
        <end position="67"/>
    </location>
</feature>
<organism evidence="2 3">
    <name type="scientific">Paenibacillus silvae</name>
    <dbReference type="NCBI Taxonomy" id="1325358"/>
    <lineage>
        <taxon>Bacteria</taxon>
        <taxon>Bacillati</taxon>
        <taxon>Bacillota</taxon>
        <taxon>Bacilli</taxon>
        <taxon>Bacillales</taxon>
        <taxon>Paenibacillaceae</taxon>
        <taxon>Paenibacillus</taxon>
    </lineage>
</organism>